<dbReference type="AlphaFoldDB" id="A0A1Y6DA28"/>
<accession>A0A1Y6DA28</accession>
<gene>
    <name evidence="1" type="ORF">SAMN02949497_4631</name>
</gene>
<name>A0A1Y6DA28_9GAMM</name>
<reference evidence="1 2" key="1">
    <citation type="submission" date="2016-12" db="EMBL/GenBank/DDBJ databases">
        <authorList>
            <person name="Song W.-J."/>
            <person name="Kurnit D.M."/>
        </authorList>
    </citation>
    <scope>NUCLEOTIDE SEQUENCE [LARGE SCALE GENOMIC DNA]</scope>
    <source>
        <strain evidence="1 2">175</strain>
    </source>
</reference>
<evidence type="ECO:0000313" key="1">
    <source>
        <dbReference type="EMBL" id="SMF97212.1"/>
    </source>
</evidence>
<keyword evidence="2" id="KW-1185">Reference proteome</keyword>
<evidence type="ECO:0000313" key="2">
    <source>
        <dbReference type="Proteomes" id="UP000192923"/>
    </source>
</evidence>
<protein>
    <submittedName>
        <fullName evidence="1">Uncharacterized protein</fullName>
    </submittedName>
</protein>
<proteinExistence type="predicted"/>
<dbReference type="Proteomes" id="UP000192923">
    <property type="component" value="Unassembled WGS sequence"/>
</dbReference>
<organism evidence="1 2">
    <name type="scientific">Methylomagnum ishizawai</name>
    <dbReference type="NCBI Taxonomy" id="1760988"/>
    <lineage>
        <taxon>Bacteria</taxon>
        <taxon>Pseudomonadati</taxon>
        <taxon>Pseudomonadota</taxon>
        <taxon>Gammaproteobacteria</taxon>
        <taxon>Methylococcales</taxon>
        <taxon>Methylococcaceae</taxon>
        <taxon>Methylomagnum</taxon>
    </lineage>
</organism>
<dbReference type="EMBL" id="FXAM01000001">
    <property type="protein sequence ID" value="SMF97212.1"/>
    <property type="molecule type" value="Genomic_DNA"/>
</dbReference>
<sequence length="47" mass="5271">MASRFFMPVDVGDKLQSASNLLIHMNYTLQLGPVPVRPQVSFCGYIE</sequence>